<reference evidence="1 4" key="2">
    <citation type="submission" date="2019-07" db="EMBL/GenBank/DDBJ databases">
        <title>Whole genome shotgun sequence of Myxococcus fulvus NBRC 100333.</title>
        <authorList>
            <person name="Hosoyama A."/>
            <person name="Uohara A."/>
            <person name="Ohji S."/>
            <person name="Ichikawa N."/>
        </authorList>
    </citation>
    <scope>NUCLEOTIDE SEQUENCE [LARGE SCALE GENOMIC DNA]</scope>
    <source>
        <strain evidence="1 4">NBRC 100333</strain>
    </source>
</reference>
<evidence type="ECO:0000313" key="2">
    <source>
        <dbReference type="EMBL" id="SEU39391.1"/>
    </source>
</evidence>
<organism evidence="1 4">
    <name type="scientific">Myxococcus fulvus</name>
    <dbReference type="NCBI Taxonomy" id="33"/>
    <lineage>
        <taxon>Bacteria</taxon>
        <taxon>Pseudomonadati</taxon>
        <taxon>Myxococcota</taxon>
        <taxon>Myxococcia</taxon>
        <taxon>Myxococcales</taxon>
        <taxon>Cystobacterineae</taxon>
        <taxon>Myxococcaceae</taxon>
        <taxon>Myxococcus</taxon>
    </lineage>
</organism>
<dbReference type="EMBL" id="FOIB01000014">
    <property type="protein sequence ID" value="SEU39391.1"/>
    <property type="molecule type" value="Genomic_DNA"/>
</dbReference>
<dbReference type="Proteomes" id="UP000183760">
    <property type="component" value="Unassembled WGS sequence"/>
</dbReference>
<dbReference type="Proteomes" id="UP000321514">
    <property type="component" value="Unassembled WGS sequence"/>
</dbReference>
<accession>A0A511TAF6</accession>
<protein>
    <submittedName>
        <fullName evidence="1">Uncharacterized protein</fullName>
    </submittedName>
</protein>
<evidence type="ECO:0000313" key="1">
    <source>
        <dbReference type="EMBL" id="GEN11170.1"/>
    </source>
</evidence>
<dbReference type="AlphaFoldDB" id="A0A511TAF6"/>
<reference evidence="2 3" key="1">
    <citation type="submission" date="2016-10" db="EMBL/GenBank/DDBJ databases">
        <authorList>
            <person name="Varghese N."/>
            <person name="Submissions S."/>
        </authorList>
    </citation>
    <scope>NUCLEOTIDE SEQUENCE [LARGE SCALE GENOMIC DNA]</scope>
    <source>
        <strain evidence="2 3">DSM 16525</strain>
    </source>
</reference>
<sequence length="106" mass="11964">MPTEKLTFKIEWKESSPAKLTYLIDNGSIIISPAEAGDDISGTREITFTYDAPRSDIHIIRWLLWFPERSLSKLVATARRNTGKKFVPLNSEPGEQAIRWESSGAL</sequence>
<proteinExistence type="predicted"/>
<gene>
    <name evidence="1" type="ORF">MFU01_62070</name>
    <name evidence="2" type="ORF">SAMN05443572_11420</name>
</gene>
<dbReference type="RefSeq" id="WP_074958632.1">
    <property type="nucleotide sequence ID" value="NZ_BJXR01000044.1"/>
</dbReference>
<name>A0A511TAF6_MYXFU</name>
<comment type="caution">
    <text evidence="1">The sequence shown here is derived from an EMBL/GenBank/DDBJ whole genome shotgun (WGS) entry which is preliminary data.</text>
</comment>
<keyword evidence="3" id="KW-1185">Reference proteome</keyword>
<evidence type="ECO:0000313" key="4">
    <source>
        <dbReference type="Proteomes" id="UP000321514"/>
    </source>
</evidence>
<evidence type="ECO:0000313" key="3">
    <source>
        <dbReference type="Proteomes" id="UP000183760"/>
    </source>
</evidence>
<dbReference type="EMBL" id="BJXR01000044">
    <property type="protein sequence ID" value="GEN11170.1"/>
    <property type="molecule type" value="Genomic_DNA"/>
</dbReference>
<dbReference type="OrthoDB" id="9931538at2"/>